<evidence type="ECO:0000256" key="2">
    <source>
        <dbReference type="ARBA" id="ARBA00022448"/>
    </source>
</evidence>
<keyword evidence="7 9" id="KW-0472">Membrane</keyword>
<dbReference type="PANTHER" id="PTHR30625">
    <property type="entry name" value="PROTEIN TOLQ"/>
    <property type="match status" value="1"/>
</dbReference>
<evidence type="ECO:0000313" key="11">
    <source>
        <dbReference type="EMBL" id="RKQ64007.1"/>
    </source>
</evidence>
<dbReference type="PANTHER" id="PTHR30625:SF15">
    <property type="entry name" value="BIOPOLYMER TRANSPORT PROTEIN EXBB"/>
    <property type="match status" value="1"/>
</dbReference>
<evidence type="ECO:0000256" key="4">
    <source>
        <dbReference type="ARBA" id="ARBA00022692"/>
    </source>
</evidence>
<keyword evidence="6 9" id="KW-1133">Transmembrane helix</keyword>
<keyword evidence="4 9" id="KW-0812">Transmembrane</keyword>
<feature type="transmembrane region" description="Helical" evidence="9">
    <location>
        <begin position="74"/>
        <end position="95"/>
    </location>
</feature>
<comment type="subcellular location">
    <subcellularLocation>
        <location evidence="1">Cell membrane</location>
        <topology evidence="1">Multi-pass membrane protein</topology>
    </subcellularLocation>
    <subcellularLocation>
        <location evidence="8">Membrane</location>
        <topology evidence="8">Multi-pass membrane protein</topology>
    </subcellularLocation>
</comment>
<evidence type="ECO:0000313" key="12">
    <source>
        <dbReference type="Proteomes" id="UP000280881"/>
    </source>
</evidence>
<evidence type="ECO:0000256" key="8">
    <source>
        <dbReference type="RuleBase" id="RU004057"/>
    </source>
</evidence>
<evidence type="ECO:0000256" key="3">
    <source>
        <dbReference type="ARBA" id="ARBA00022475"/>
    </source>
</evidence>
<evidence type="ECO:0000256" key="6">
    <source>
        <dbReference type="ARBA" id="ARBA00022989"/>
    </source>
</evidence>
<protein>
    <submittedName>
        <fullName evidence="11">Biopolymer transport protein ExbB</fullName>
    </submittedName>
</protein>
<organism evidence="11 12">
    <name type="scientific">Thermovibrio guaymasensis</name>
    <dbReference type="NCBI Taxonomy" id="240167"/>
    <lineage>
        <taxon>Bacteria</taxon>
        <taxon>Pseudomonadati</taxon>
        <taxon>Aquificota</taxon>
        <taxon>Aquificia</taxon>
        <taxon>Desulfurobacteriales</taxon>
        <taxon>Desulfurobacteriaceae</taxon>
        <taxon>Thermovibrio</taxon>
    </lineage>
</organism>
<name>A0A420W9M7_9BACT</name>
<evidence type="ECO:0000259" key="10">
    <source>
        <dbReference type="Pfam" id="PF01618"/>
    </source>
</evidence>
<feature type="domain" description="MotA/TolQ/ExbB proton channel" evidence="10">
    <location>
        <begin position="52"/>
        <end position="150"/>
    </location>
</feature>
<evidence type="ECO:0000256" key="7">
    <source>
        <dbReference type="ARBA" id="ARBA00023136"/>
    </source>
</evidence>
<dbReference type="EMBL" id="RBIE01000001">
    <property type="protein sequence ID" value="RKQ64007.1"/>
    <property type="molecule type" value="Genomic_DNA"/>
</dbReference>
<dbReference type="Pfam" id="PF01618">
    <property type="entry name" value="MotA_ExbB"/>
    <property type="match status" value="1"/>
</dbReference>
<dbReference type="InterPro" id="IPR050790">
    <property type="entry name" value="ExbB/TolQ_transport"/>
</dbReference>
<feature type="transmembrane region" description="Helical" evidence="9">
    <location>
        <begin position="12"/>
        <end position="36"/>
    </location>
</feature>
<evidence type="ECO:0000256" key="1">
    <source>
        <dbReference type="ARBA" id="ARBA00004651"/>
    </source>
</evidence>
<keyword evidence="5 8" id="KW-0653">Protein transport</keyword>
<sequence length="165" mass="18482">MFLNIEIAHKLVFYILFLFLFAATTVFIERLLYFFFTFPTEKKLIKKEVEKQDEITAEVLYHSYAEKTERGKGVLMFVITASPLMGLLGTVLGIMNSFLTMAERGVSDIAAVSKGIAFALEATALGIVVSVISLFYYYAVNGLSKKAKEELKKAVLETIKLKGED</sequence>
<dbReference type="InterPro" id="IPR002898">
    <property type="entry name" value="MotA_ExbB_proton_chnl"/>
</dbReference>
<dbReference type="AlphaFoldDB" id="A0A420W9M7"/>
<keyword evidence="3" id="KW-1003">Cell membrane</keyword>
<evidence type="ECO:0000256" key="9">
    <source>
        <dbReference type="SAM" id="Phobius"/>
    </source>
</evidence>
<comment type="caution">
    <text evidence="11">The sequence shown here is derived from an EMBL/GenBank/DDBJ whole genome shotgun (WGS) entry which is preliminary data.</text>
</comment>
<dbReference type="RefSeq" id="WP_121170399.1">
    <property type="nucleotide sequence ID" value="NZ_RBIE01000001.1"/>
</dbReference>
<gene>
    <name evidence="11" type="ORF">C7457_0897</name>
</gene>
<comment type="similarity">
    <text evidence="8">Belongs to the exbB/tolQ family.</text>
</comment>
<accession>A0A420W9M7</accession>
<dbReference type="GO" id="GO:0017038">
    <property type="term" value="P:protein import"/>
    <property type="evidence" value="ECO:0007669"/>
    <property type="project" value="TreeGrafter"/>
</dbReference>
<keyword evidence="2 8" id="KW-0813">Transport</keyword>
<proteinExistence type="inferred from homology"/>
<evidence type="ECO:0000256" key="5">
    <source>
        <dbReference type="ARBA" id="ARBA00022927"/>
    </source>
</evidence>
<dbReference type="GO" id="GO:0005886">
    <property type="term" value="C:plasma membrane"/>
    <property type="evidence" value="ECO:0007669"/>
    <property type="project" value="UniProtKB-SubCell"/>
</dbReference>
<reference evidence="11 12" key="1">
    <citation type="submission" date="2018-10" db="EMBL/GenBank/DDBJ databases">
        <title>Genomic Encyclopedia of Type Strains, Phase IV (KMG-IV): sequencing the most valuable type-strain genomes for metagenomic binning, comparative biology and taxonomic classification.</title>
        <authorList>
            <person name="Goeker M."/>
        </authorList>
    </citation>
    <scope>NUCLEOTIDE SEQUENCE [LARGE SCALE GENOMIC DNA]</scope>
    <source>
        <strain evidence="11 12">DSM 15521</strain>
    </source>
</reference>
<dbReference type="OrthoDB" id="9805133at2"/>
<feature type="transmembrane region" description="Helical" evidence="9">
    <location>
        <begin position="115"/>
        <end position="138"/>
    </location>
</feature>
<keyword evidence="12" id="KW-1185">Reference proteome</keyword>
<dbReference type="Proteomes" id="UP000280881">
    <property type="component" value="Unassembled WGS sequence"/>
</dbReference>